<reference evidence="2 3" key="1">
    <citation type="submission" date="2014-04" db="EMBL/GenBank/DDBJ databases">
        <title>Evolutionary Origins and Diversification of the Mycorrhizal Mutualists.</title>
        <authorList>
            <consortium name="DOE Joint Genome Institute"/>
            <consortium name="Mycorrhizal Genomics Consortium"/>
            <person name="Kohler A."/>
            <person name="Kuo A."/>
            <person name="Nagy L.G."/>
            <person name="Floudas D."/>
            <person name="Copeland A."/>
            <person name="Barry K.W."/>
            <person name="Cichocki N."/>
            <person name="Veneault-Fourrey C."/>
            <person name="LaButti K."/>
            <person name="Lindquist E.A."/>
            <person name="Lipzen A."/>
            <person name="Lundell T."/>
            <person name="Morin E."/>
            <person name="Murat C."/>
            <person name="Riley R."/>
            <person name="Ohm R."/>
            <person name="Sun H."/>
            <person name="Tunlid A."/>
            <person name="Henrissat B."/>
            <person name="Grigoriev I.V."/>
            <person name="Hibbett D.S."/>
            <person name="Martin F."/>
        </authorList>
    </citation>
    <scope>NUCLEOTIDE SEQUENCE [LARGE SCALE GENOMIC DNA]</scope>
    <source>
        <strain evidence="2 3">MD-312</strain>
    </source>
</reference>
<feature type="compositionally biased region" description="Polar residues" evidence="1">
    <location>
        <begin position="367"/>
        <end position="379"/>
    </location>
</feature>
<dbReference type="HOGENOM" id="CLU_016266_0_0_1"/>
<proteinExistence type="predicted"/>
<sequence length="538" mass="57482">RIAAYDHDSVFALAYSPSGRSIATTCRGKVYLWDAPGDPQPTSQKSPALSPLGLPAVAPQGDHSQGSEYEYTDLFNLSATARPPDCSITHIQPSSSTPRRPLSRFKHTITRQLRRGSTAGGEETGRGPSWWKRTRLHANIQTPPVGDDRSPQRNDHPASSQAPNEPENEGAGRRQMPQQDLIAEGRDRRIFAWVPGPFPDEIKHGCFYHLASYICYGRRDPDLPIAEESVRPNPSEVSGHSRVVDVFHRVLLFLHLRNSQPSDAIPLQPLTIAPVVPSASIPPQSLSPNNVASIGSHGPAAARPAPPIVVVSPPVNTSTALPPLSSSDQAAMSSPAYPVTQPLSSPTPVAPTSSGFSSASSVLDMRPSSSPNADFSSLTPDEASILREYRRSQGRFTVAPAAPSEPHDSESIISQHHSVSSFQTLGPTIHRSPSSKSTSSPRHLSLLDSLLRVQDTSSSPQPFSLSSGQPSSSSIALITDTDPVDAASPLSPSPAEPNPEPDAQLPMLPPSDLCAGSRTDIEADSVPILEFENPWASD</sequence>
<feature type="compositionally biased region" description="Basic residues" evidence="1">
    <location>
        <begin position="101"/>
        <end position="114"/>
    </location>
</feature>
<evidence type="ECO:0000313" key="3">
    <source>
        <dbReference type="Proteomes" id="UP000053820"/>
    </source>
</evidence>
<evidence type="ECO:0000256" key="1">
    <source>
        <dbReference type="SAM" id="MobiDB-lite"/>
    </source>
</evidence>
<gene>
    <name evidence="2" type="ORF">HYDPIDRAFT_28311</name>
</gene>
<dbReference type="EMBL" id="KN839845">
    <property type="protein sequence ID" value="KIJ64970.1"/>
    <property type="molecule type" value="Genomic_DNA"/>
</dbReference>
<feature type="compositionally biased region" description="Low complexity" evidence="1">
    <location>
        <begin position="457"/>
        <end position="474"/>
    </location>
</feature>
<protein>
    <submittedName>
        <fullName evidence="2">Uncharacterized protein</fullName>
    </submittedName>
</protein>
<feature type="region of interest" description="Disordered" evidence="1">
    <location>
        <begin position="85"/>
        <end position="175"/>
    </location>
</feature>
<dbReference type="OrthoDB" id="10675887at2759"/>
<name>A0A0C9W1Z2_9AGAM</name>
<feature type="compositionally biased region" description="Basic and acidic residues" evidence="1">
    <location>
        <begin position="146"/>
        <end position="156"/>
    </location>
</feature>
<feature type="compositionally biased region" description="Polar residues" evidence="1">
    <location>
        <begin position="320"/>
        <end position="332"/>
    </location>
</feature>
<feature type="compositionally biased region" description="Polar residues" evidence="1">
    <location>
        <begin position="341"/>
        <end position="352"/>
    </location>
</feature>
<feature type="region of interest" description="Disordered" evidence="1">
    <location>
        <begin position="455"/>
        <end position="538"/>
    </location>
</feature>
<accession>A0A0C9W1Z2</accession>
<keyword evidence="3" id="KW-1185">Reference proteome</keyword>
<evidence type="ECO:0000313" key="2">
    <source>
        <dbReference type="EMBL" id="KIJ64970.1"/>
    </source>
</evidence>
<organism evidence="2 3">
    <name type="scientific">Hydnomerulius pinastri MD-312</name>
    <dbReference type="NCBI Taxonomy" id="994086"/>
    <lineage>
        <taxon>Eukaryota</taxon>
        <taxon>Fungi</taxon>
        <taxon>Dikarya</taxon>
        <taxon>Basidiomycota</taxon>
        <taxon>Agaricomycotina</taxon>
        <taxon>Agaricomycetes</taxon>
        <taxon>Agaricomycetidae</taxon>
        <taxon>Boletales</taxon>
        <taxon>Boletales incertae sedis</taxon>
        <taxon>Leucogyrophana</taxon>
    </lineage>
</organism>
<feature type="compositionally biased region" description="Pro residues" evidence="1">
    <location>
        <begin position="491"/>
        <end position="500"/>
    </location>
</feature>
<dbReference type="AlphaFoldDB" id="A0A0C9W1Z2"/>
<dbReference type="Proteomes" id="UP000053820">
    <property type="component" value="Unassembled WGS sequence"/>
</dbReference>
<feature type="non-terminal residue" evidence="2">
    <location>
        <position position="1"/>
    </location>
</feature>
<feature type="region of interest" description="Disordered" evidence="1">
    <location>
        <begin position="320"/>
        <end position="379"/>
    </location>
</feature>